<keyword evidence="7" id="KW-0479">Metal-binding</keyword>
<organism evidence="13 14">
    <name type="scientific">Shewanella algicola</name>
    <dbReference type="NCBI Taxonomy" id="640633"/>
    <lineage>
        <taxon>Bacteria</taxon>
        <taxon>Pseudomonadati</taxon>
        <taxon>Pseudomonadota</taxon>
        <taxon>Gammaproteobacteria</taxon>
        <taxon>Alteromonadales</taxon>
        <taxon>Shewanellaceae</taxon>
        <taxon>Shewanella</taxon>
    </lineage>
</organism>
<sequence length="952" mass="106048">MKLTRKSDTALTNNASNKLGINRRQFMKQMGVATGGIAAASMMGTGMIRRAEAKDVPHNAPTEIKRTICSACAVGCGLYAEVQNGVWTGQEPAFDHPFNAGGHCAKGAALREHGHGEKRLKYPMKLVGGKWKKISWDQAFNEVGDKMMDIRKESGPDSVYFMGSAKFSNEGCYMYRKLAAMWGTNNVDHSARICHSTTVAGVANTWGYGAQTNSFNDIQNAHAIFFIGANPAEAHPVAMQHILIAKEKNNAKLVVVDPRFSRTAAHADLHCGLRPGTDIPFIYGMLWHIFENGWEDKSFIDQRVFAMDSIREEVKKFPPKEVAHITGCSEEEVYQAAKIMAENRPGTVIWCMGGTQHHVGNANTRAYCILQLALGNMGIQGGGTNIFRGHDNVQGATDLGLLFDTLPGYYGLTSGAWAHWSNVWSLDLDWVKSRFDQNEYLGRVPMNTPGIPCSRWHDGVLETPEKLAQKDRVRMGFFWGQSVNTETRQSDVRDALDKMETVVVVDPFPTMAGVMHRRQDGVYLLPAATQFETEGSVSNSGRSQQWREKVIEPLFESKTDLEIMYRLSQKLGIDKEYTKRIAKNANDLLVIEDITREINRGMWTIGMSGQSPERLKQHTQNWGLFSNKTLEALGGEVKGETYGLPWPCWGTPEQKHPGTQILYNTNKHVLQGGGNFRARYGVEYEGQNLLAEGSFSVGSEIEDGYPEFTADMLKQLGWWDDLTAEEKQHADGHNWKTDISGGIQRVAMKHGCIPYGNAKARCIVWNFPDQVPVHREPLYTPRRDLVAKYPTYNDMQVHRLPTLYKSIQDHDSSVKYPLALTSGRLVEYEGGGEESRSNPWLAELQQQMFVEISPADAADRGLRDGDTVWLEGAEGGRIKIKAMVTPRVKPGVTWMPYHFAGVMHGESLAANYPEGTVPYVIGESANTALTYGYDPVTQMQETKASLCQIVKA</sequence>
<dbReference type="GO" id="GO:0030151">
    <property type="term" value="F:molybdenum ion binding"/>
    <property type="evidence" value="ECO:0007669"/>
    <property type="project" value="TreeGrafter"/>
</dbReference>
<protein>
    <submittedName>
        <fullName evidence="13">Formate dehydrogenase subunit alpha</fullName>
    </submittedName>
</protein>
<evidence type="ECO:0000256" key="5">
    <source>
        <dbReference type="ARBA" id="ARBA00022485"/>
    </source>
</evidence>
<dbReference type="InterPro" id="IPR006963">
    <property type="entry name" value="Mopterin_OxRdtase_4Fe-4S_dom"/>
</dbReference>
<dbReference type="AlphaFoldDB" id="A0A9X2CDI0"/>
<dbReference type="GO" id="GO:0051539">
    <property type="term" value="F:4 iron, 4 sulfur cluster binding"/>
    <property type="evidence" value="ECO:0007669"/>
    <property type="project" value="UniProtKB-KW"/>
</dbReference>
<name>A0A9X2CDI0_9GAMM</name>
<evidence type="ECO:0000313" key="13">
    <source>
        <dbReference type="EMBL" id="MCL1105207.1"/>
    </source>
</evidence>
<evidence type="ECO:0000256" key="8">
    <source>
        <dbReference type="ARBA" id="ARBA00022729"/>
    </source>
</evidence>
<dbReference type="EMBL" id="JAKILJ010000014">
    <property type="protein sequence ID" value="MCL1105207.1"/>
    <property type="molecule type" value="Genomic_DNA"/>
</dbReference>
<proteinExistence type="inferred from homology"/>
<dbReference type="InterPro" id="IPR006656">
    <property type="entry name" value="Mopterin_OxRdtase"/>
</dbReference>
<feature type="domain" description="4Fe-4S Mo/W bis-MGD-type" evidence="12">
    <location>
        <begin position="62"/>
        <end position="118"/>
    </location>
</feature>
<gene>
    <name evidence="13" type="ORF">L2749_08010</name>
</gene>
<dbReference type="SMART" id="SM00926">
    <property type="entry name" value="Molybdop_Fe4S4"/>
    <property type="match status" value="1"/>
</dbReference>
<keyword evidence="10" id="KW-0408">Iron</keyword>
<dbReference type="Pfam" id="PF01568">
    <property type="entry name" value="Molydop_binding"/>
    <property type="match status" value="1"/>
</dbReference>
<dbReference type="GO" id="GO:0009055">
    <property type="term" value="F:electron transfer activity"/>
    <property type="evidence" value="ECO:0007669"/>
    <property type="project" value="TreeGrafter"/>
</dbReference>
<comment type="similarity">
    <text evidence="4">Belongs to the prokaryotic molybdopterin-containing oxidoreductase family.</text>
</comment>
<dbReference type="RefSeq" id="WP_188924746.1">
    <property type="nucleotide sequence ID" value="NZ_BMQI01000014.1"/>
</dbReference>
<comment type="caution">
    <text evidence="13">The sequence shown here is derived from an EMBL/GenBank/DDBJ whole genome shotgun (WGS) entry which is preliminary data.</text>
</comment>
<dbReference type="Gene3D" id="3.40.50.740">
    <property type="match status" value="1"/>
</dbReference>
<evidence type="ECO:0000256" key="3">
    <source>
        <dbReference type="ARBA" id="ARBA00004196"/>
    </source>
</evidence>
<keyword evidence="14" id="KW-1185">Reference proteome</keyword>
<accession>A0A9X2CDI0</accession>
<dbReference type="FunFam" id="2.20.25.90:FF:000006">
    <property type="entry name" value="Formate dehydrogenase alpha subunit"/>
    <property type="match status" value="1"/>
</dbReference>
<evidence type="ECO:0000256" key="9">
    <source>
        <dbReference type="ARBA" id="ARBA00023002"/>
    </source>
</evidence>
<dbReference type="GO" id="GO:0016491">
    <property type="term" value="F:oxidoreductase activity"/>
    <property type="evidence" value="ECO:0007669"/>
    <property type="project" value="UniProtKB-KW"/>
</dbReference>
<dbReference type="Pfam" id="PF00384">
    <property type="entry name" value="Molybdopterin"/>
    <property type="match status" value="1"/>
</dbReference>
<dbReference type="Gene3D" id="3.40.228.10">
    <property type="entry name" value="Dimethylsulfoxide Reductase, domain 2"/>
    <property type="match status" value="1"/>
</dbReference>
<dbReference type="GO" id="GO:0043546">
    <property type="term" value="F:molybdopterin cofactor binding"/>
    <property type="evidence" value="ECO:0007669"/>
    <property type="project" value="InterPro"/>
</dbReference>
<dbReference type="Proteomes" id="UP001139408">
    <property type="component" value="Unassembled WGS sequence"/>
</dbReference>
<evidence type="ECO:0000256" key="2">
    <source>
        <dbReference type="ARBA" id="ARBA00001966"/>
    </source>
</evidence>
<dbReference type="InterPro" id="IPR006657">
    <property type="entry name" value="MoPterin_dinucl-bd_dom"/>
</dbReference>
<evidence type="ECO:0000313" key="14">
    <source>
        <dbReference type="Proteomes" id="UP001139408"/>
    </source>
</evidence>
<dbReference type="GO" id="GO:0030313">
    <property type="term" value="C:cell envelope"/>
    <property type="evidence" value="ECO:0007669"/>
    <property type="project" value="UniProtKB-SubCell"/>
</dbReference>
<evidence type="ECO:0000256" key="6">
    <source>
        <dbReference type="ARBA" id="ARBA00022505"/>
    </source>
</evidence>
<evidence type="ECO:0000259" key="12">
    <source>
        <dbReference type="PROSITE" id="PS51669"/>
    </source>
</evidence>
<comment type="subcellular location">
    <subcellularLocation>
        <location evidence="3">Cell envelope</location>
    </subcellularLocation>
</comment>
<evidence type="ECO:0000256" key="11">
    <source>
        <dbReference type="ARBA" id="ARBA00023014"/>
    </source>
</evidence>
<evidence type="ECO:0000256" key="10">
    <source>
        <dbReference type="ARBA" id="ARBA00023004"/>
    </source>
</evidence>
<comment type="cofactor">
    <cofactor evidence="2">
        <name>[4Fe-4S] cluster</name>
        <dbReference type="ChEBI" id="CHEBI:49883"/>
    </cofactor>
</comment>
<evidence type="ECO:0000256" key="7">
    <source>
        <dbReference type="ARBA" id="ARBA00022723"/>
    </source>
</evidence>
<dbReference type="GO" id="GO:0009061">
    <property type="term" value="P:anaerobic respiration"/>
    <property type="evidence" value="ECO:0007669"/>
    <property type="project" value="TreeGrafter"/>
</dbReference>
<dbReference type="CDD" id="cd02792">
    <property type="entry name" value="MopB_CT_Formate-Dh-Na-like"/>
    <property type="match status" value="1"/>
</dbReference>
<dbReference type="PANTHER" id="PTHR43598:SF1">
    <property type="entry name" value="FORMATE DEHYDROGENASE-O MAJOR SUBUNIT"/>
    <property type="match status" value="1"/>
</dbReference>
<keyword evidence="8" id="KW-0732">Signal</keyword>
<dbReference type="InterPro" id="IPR027467">
    <property type="entry name" value="MopterinOxRdtase_cofactor_BS"/>
</dbReference>
<dbReference type="Gene3D" id="2.20.25.90">
    <property type="entry name" value="ADC-like domains"/>
    <property type="match status" value="1"/>
</dbReference>
<keyword evidence="11" id="KW-0411">Iron-sulfur</keyword>
<keyword evidence="5" id="KW-0004">4Fe-4S</keyword>
<dbReference type="FunFam" id="3.40.228.10:FF:000002">
    <property type="entry name" value="Formate dehydrogenase subunit alpha"/>
    <property type="match status" value="1"/>
</dbReference>
<dbReference type="PANTHER" id="PTHR43598">
    <property type="entry name" value="TUNGSTEN-CONTAINING FORMYLMETHANOFURAN DEHYDROGENASE 2 SUBUNIT B"/>
    <property type="match status" value="1"/>
</dbReference>
<dbReference type="SUPFAM" id="SSF50692">
    <property type="entry name" value="ADC-like"/>
    <property type="match status" value="1"/>
</dbReference>
<keyword evidence="6" id="KW-0500">Molybdenum</keyword>
<dbReference type="Gene3D" id="2.40.40.20">
    <property type="match status" value="1"/>
</dbReference>
<dbReference type="PIRSF" id="PIRSF036643">
    <property type="entry name" value="FDH_alpha"/>
    <property type="match status" value="1"/>
</dbReference>
<keyword evidence="9" id="KW-0560">Oxidoreductase</keyword>
<dbReference type="InterPro" id="IPR009010">
    <property type="entry name" value="Asp_de-COase-like_dom_sf"/>
</dbReference>
<dbReference type="PROSITE" id="PS00551">
    <property type="entry name" value="MOLYBDOPTERIN_PROK_1"/>
    <property type="match status" value="1"/>
</dbReference>
<dbReference type="InterPro" id="IPR006311">
    <property type="entry name" value="TAT_signal"/>
</dbReference>
<dbReference type="PROSITE" id="PS51318">
    <property type="entry name" value="TAT"/>
    <property type="match status" value="1"/>
</dbReference>
<dbReference type="PROSITE" id="PS51669">
    <property type="entry name" value="4FE4S_MOW_BIS_MGD"/>
    <property type="match status" value="1"/>
</dbReference>
<evidence type="ECO:0000256" key="4">
    <source>
        <dbReference type="ARBA" id="ARBA00010312"/>
    </source>
</evidence>
<dbReference type="SUPFAM" id="SSF53706">
    <property type="entry name" value="Formate dehydrogenase/DMSO reductase, domains 1-3"/>
    <property type="match status" value="1"/>
</dbReference>
<comment type="cofactor">
    <cofactor evidence="1">
        <name>Mo-bis(molybdopterin guanine dinucleotide)</name>
        <dbReference type="ChEBI" id="CHEBI:60539"/>
    </cofactor>
</comment>
<dbReference type="FunFam" id="2.40.40.20:FF:000013">
    <property type="entry name" value="Dimethyl sulfoxide reductase subunit A"/>
    <property type="match status" value="1"/>
</dbReference>
<dbReference type="Pfam" id="PF04879">
    <property type="entry name" value="Molybdop_Fe4S4"/>
    <property type="match status" value="1"/>
</dbReference>
<reference evidence="13" key="1">
    <citation type="submission" date="2022-01" db="EMBL/GenBank/DDBJ databases">
        <title>Whole genome-based taxonomy of the Shewanellaceae.</title>
        <authorList>
            <person name="Martin-Rodriguez A.J."/>
        </authorList>
    </citation>
    <scope>NUCLEOTIDE SEQUENCE</scope>
    <source>
        <strain evidence="13">DSM 23803</strain>
    </source>
</reference>
<evidence type="ECO:0000256" key="1">
    <source>
        <dbReference type="ARBA" id="ARBA00001942"/>
    </source>
</evidence>